<dbReference type="Proteomes" id="UP000195077">
    <property type="component" value="Unassembled WGS sequence"/>
</dbReference>
<evidence type="ECO:0000313" key="5">
    <source>
        <dbReference type="Proteomes" id="UP000195077"/>
    </source>
</evidence>
<dbReference type="EMBL" id="NFEM01000065">
    <property type="protein sequence ID" value="OUA03471.1"/>
    <property type="molecule type" value="Genomic_DNA"/>
</dbReference>
<protein>
    <submittedName>
        <fullName evidence="3">DNA mismatch repair protein MutT</fullName>
    </submittedName>
</protein>
<evidence type="ECO:0000313" key="4">
    <source>
        <dbReference type="Proteomes" id="UP000194551"/>
    </source>
</evidence>
<evidence type="ECO:0000313" key="3">
    <source>
        <dbReference type="EMBL" id="OUA25792.1"/>
    </source>
</evidence>
<dbReference type="AlphaFoldDB" id="A0A9X6KSV4"/>
<evidence type="ECO:0000256" key="1">
    <source>
        <dbReference type="SAM" id="Phobius"/>
    </source>
</evidence>
<name>A0A9X6KSV4_BACTU</name>
<dbReference type="EMBL" id="NFEN01000071">
    <property type="protein sequence ID" value="OUA25792.1"/>
    <property type="molecule type" value="Genomic_DNA"/>
</dbReference>
<keyword evidence="1" id="KW-0812">Transmembrane</keyword>
<feature type="transmembrane region" description="Helical" evidence="1">
    <location>
        <begin position="6"/>
        <end position="27"/>
    </location>
</feature>
<evidence type="ECO:0000313" key="2">
    <source>
        <dbReference type="EMBL" id="OUA03471.1"/>
    </source>
</evidence>
<organism evidence="3 5">
    <name type="scientific">Bacillus thuringiensis</name>
    <dbReference type="NCBI Taxonomy" id="1428"/>
    <lineage>
        <taxon>Bacteria</taxon>
        <taxon>Bacillati</taxon>
        <taxon>Bacillota</taxon>
        <taxon>Bacilli</taxon>
        <taxon>Bacillales</taxon>
        <taxon>Bacillaceae</taxon>
        <taxon>Bacillus</taxon>
        <taxon>Bacillus cereus group</taxon>
    </lineage>
</organism>
<keyword evidence="1" id="KW-0472">Membrane</keyword>
<accession>A0A9X6KSV4</accession>
<proteinExistence type="predicted"/>
<dbReference type="Proteomes" id="UP000194551">
    <property type="component" value="Unassembled WGS sequence"/>
</dbReference>
<reference evidence="4 5" key="1">
    <citation type="submission" date="2016-10" db="EMBL/GenBank/DDBJ databases">
        <title>Comparative genomics of Bacillus thuringiensis reveals a path to pathogens against multiple invertebrate hosts.</title>
        <authorList>
            <person name="Zheng J."/>
            <person name="Gao Q."/>
            <person name="Liu H."/>
            <person name="Peng D."/>
            <person name="Ruan L."/>
            <person name="Sun M."/>
        </authorList>
    </citation>
    <scope>NUCLEOTIDE SEQUENCE [LARGE SCALE GENOMIC DNA]</scope>
    <source>
        <strain evidence="2">HD5</strain>
        <strain evidence="3">I13</strain>
    </source>
</reference>
<comment type="caution">
    <text evidence="3">The sequence shown here is derived from an EMBL/GenBank/DDBJ whole genome shotgun (WGS) entry which is preliminary data.</text>
</comment>
<keyword evidence="1" id="KW-1133">Transmembrane helix</keyword>
<gene>
    <name evidence="2" type="ORF">BK774_12385</name>
    <name evidence="3" type="ORF">BK775_14665</name>
</gene>
<sequence length="37" mass="4225">MIGSYLLVVLGSFSYPFYIEIVIGIIIEYMSENTVIH</sequence>